<organism evidence="1 2">
    <name type="scientific">Deinococcus hopiensis KR-140</name>
    <dbReference type="NCBI Taxonomy" id="695939"/>
    <lineage>
        <taxon>Bacteria</taxon>
        <taxon>Thermotogati</taxon>
        <taxon>Deinococcota</taxon>
        <taxon>Deinococci</taxon>
        <taxon>Deinococcales</taxon>
        <taxon>Deinococcaceae</taxon>
        <taxon>Deinococcus</taxon>
    </lineage>
</organism>
<dbReference type="RefSeq" id="WP_084046211.1">
    <property type="nucleotide sequence ID" value="NZ_FWWU01000006.1"/>
</dbReference>
<dbReference type="Proteomes" id="UP000192582">
    <property type="component" value="Unassembled WGS sequence"/>
</dbReference>
<keyword evidence="2" id="KW-1185">Reference proteome</keyword>
<accession>A0A1W1UN90</accession>
<proteinExistence type="predicted"/>
<dbReference type="AlphaFoldDB" id="A0A1W1UN90"/>
<sequence>MFASLPVKTLHLVCLPLITQGQAAPATALVRRTFGLDASRHLQVKLDTRTVEVRLPYASREEALGFARALSLEQRKTVSVHLNVNAAWNSTVAPGALTDTAHLIDVLATTRRVGEVLRQNAAFWNGLALHVQPQVNAARLVLPRETPPAQVHRLTHWFGAEAGTASAALDAPGAWLANGSRHHEVVRYQRGATVPETSAPLWT</sequence>
<reference evidence="1 2" key="1">
    <citation type="submission" date="2017-04" db="EMBL/GenBank/DDBJ databases">
        <authorList>
            <person name="Afonso C.L."/>
            <person name="Miller P.J."/>
            <person name="Scott M.A."/>
            <person name="Spackman E."/>
            <person name="Goraichik I."/>
            <person name="Dimitrov K.M."/>
            <person name="Suarez D.L."/>
            <person name="Swayne D.E."/>
        </authorList>
    </citation>
    <scope>NUCLEOTIDE SEQUENCE [LARGE SCALE GENOMIC DNA]</scope>
    <source>
        <strain evidence="1 2">KR-140</strain>
    </source>
</reference>
<evidence type="ECO:0000313" key="2">
    <source>
        <dbReference type="Proteomes" id="UP000192582"/>
    </source>
</evidence>
<dbReference type="EMBL" id="FWWU01000006">
    <property type="protein sequence ID" value="SMB82556.1"/>
    <property type="molecule type" value="Genomic_DNA"/>
</dbReference>
<protein>
    <submittedName>
        <fullName evidence="1">Uncharacterized protein</fullName>
    </submittedName>
</protein>
<dbReference type="OrthoDB" id="72749at2"/>
<gene>
    <name evidence="1" type="ORF">SAMN00790413_04060</name>
</gene>
<name>A0A1W1UN90_9DEIO</name>
<evidence type="ECO:0000313" key="1">
    <source>
        <dbReference type="EMBL" id="SMB82556.1"/>
    </source>
</evidence>